<dbReference type="EMBL" id="JBHSJG010000005">
    <property type="protein sequence ID" value="MFC4986540.1"/>
    <property type="molecule type" value="Genomic_DNA"/>
</dbReference>
<feature type="domain" description="Formyl transferase C-terminal" evidence="3">
    <location>
        <begin position="214"/>
        <end position="297"/>
    </location>
</feature>
<evidence type="ECO:0000259" key="3">
    <source>
        <dbReference type="Pfam" id="PF02911"/>
    </source>
</evidence>
<evidence type="ECO:0000313" key="5">
    <source>
        <dbReference type="Proteomes" id="UP001595925"/>
    </source>
</evidence>
<feature type="region of interest" description="Disordered" evidence="1">
    <location>
        <begin position="302"/>
        <end position="344"/>
    </location>
</feature>
<reference evidence="4 5" key="1">
    <citation type="journal article" date="2019" name="Int. J. Syst. Evol. Microbiol.">
        <title>The Global Catalogue of Microorganisms (GCM) 10K type strain sequencing project: providing services to taxonomists for standard genome sequencing and annotation.</title>
        <authorList>
            <consortium name="The Broad Institute Genomics Platform"/>
            <consortium name="The Broad Institute Genome Sequencing Center for Infectious Disease"/>
            <person name="Wu L."/>
            <person name="Ma J."/>
        </authorList>
    </citation>
    <scope>NUCLEOTIDE SEQUENCE [LARGE SCALE GENOMIC DNA]</scope>
    <source>
        <strain evidence="4 5">CGMCC 1.15824</strain>
    </source>
</reference>
<evidence type="ECO:0000256" key="1">
    <source>
        <dbReference type="SAM" id="MobiDB-lite"/>
    </source>
</evidence>
<dbReference type="InterPro" id="IPR036477">
    <property type="entry name" value="Formyl_transf_N_sf"/>
</dbReference>
<name>A0ABD5Q9Z7_9EURY</name>
<dbReference type="GO" id="GO:0004479">
    <property type="term" value="F:methionyl-tRNA formyltransferase activity"/>
    <property type="evidence" value="ECO:0007669"/>
    <property type="project" value="UniProtKB-EC"/>
</dbReference>
<proteinExistence type="predicted"/>
<dbReference type="PANTHER" id="PTHR11138:SF5">
    <property type="entry name" value="METHIONYL-TRNA FORMYLTRANSFERASE, MITOCHONDRIAL"/>
    <property type="match status" value="1"/>
</dbReference>
<dbReference type="SUPFAM" id="SSF53328">
    <property type="entry name" value="Formyltransferase"/>
    <property type="match status" value="1"/>
</dbReference>
<gene>
    <name evidence="4" type="ORF">ACFPFO_01850</name>
</gene>
<sequence>MNIPEGSEVVYVGCTAPARDVLETLLDRGVPIVEIVTIDPETARRNDVSGYASFAEVGDRYDIPVYYPETYSMTDADCEHVRGVDPDLLIVNGWQRLIPEEALEAATHGAIGNHGSAFGLPKGRGRSPLNWSLIEDRDRFLLSVIGLDPEADAGGVLATRKFDITDYDTIETLYYKVTICMKEMLAEVLGPLLRGESVGESQTGEATYYPKRNPADGEIHWGEGTREVYNLVRAVADPYPGAFTFADGDRVMIWDARPFSTDLASEARAGTIVEVFWTGDFVVATADGTLLVTDYEPVEGEWEPAVDERLESRGDHDRVDGPEHRHNLTSSTDDTEAAESGIDA</sequence>
<evidence type="ECO:0000259" key="2">
    <source>
        <dbReference type="Pfam" id="PF00551"/>
    </source>
</evidence>
<dbReference type="Pfam" id="PF02911">
    <property type="entry name" value="Formyl_trans_C"/>
    <property type="match status" value="1"/>
</dbReference>
<comment type="caution">
    <text evidence="4">The sequence shown here is derived from an EMBL/GenBank/DDBJ whole genome shotgun (WGS) entry which is preliminary data.</text>
</comment>
<dbReference type="RefSeq" id="WP_224828020.1">
    <property type="nucleotide sequence ID" value="NZ_JAIVEF010000003.1"/>
</dbReference>
<evidence type="ECO:0000313" key="4">
    <source>
        <dbReference type="EMBL" id="MFC4986540.1"/>
    </source>
</evidence>
<dbReference type="CDD" id="cd08702">
    <property type="entry name" value="Arna_FMT_C"/>
    <property type="match status" value="1"/>
</dbReference>
<dbReference type="Proteomes" id="UP001595925">
    <property type="component" value="Unassembled WGS sequence"/>
</dbReference>
<keyword evidence="5" id="KW-1185">Reference proteome</keyword>
<keyword evidence="4" id="KW-0808">Transferase</keyword>
<dbReference type="PANTHER" id="PTHR11138">
    <property type="entry name" value="METHIONYL-TRNA FORMYLTRANSFERASE"/>
    <property type="match status" value="1"/>
</dbReference>
<accession>A0ABD5Q9Z7</accession>
<dbReference type="SUPFAM" id="SSF50486">
    <property type="entry name" value="FMT C-terminal domain-like"/>
    <property type="match status" value="1"/>
</dbReference>
<feature type="compositionally biased region" description="Basic and acidic residues" evidence="1">
    <location>
        <begin position="306"/>
        <end position="326"/>
    </location>
</feature>
<dbReference type="InterPro" id="IPR002376">
    <property type="entry name" value="Formyl_transf_N"/>
</dbReference>
<dbReference type="InterPro" id="IPR011034">
    <property type="entry name" value="Formyl_transferase-like_C_sf"/>
</dbReference>
<organism evidence="4 5">
    <name type="scientific">Saliphagus infecundisoli</name>
    <dbReference type="NCBI Taxonomy" id="1849069"/>
    <lineage>
        <taxon>Archaea</taxon>
        <taxon>Methanobacteriati</taxon>
        <taxon>Methanobacteriota</taxon>
        <taxon>Stenosarchaea group</taxon>
        <taxon>Halobacteria</taxon>
        <taxon>Halobacteriales</taxon>
        <taxon>Natrialbaceae</taxon>
        <taxon>Saliphagus</taxon>
    </lineage>
</organism>
<dbReference type="EC" id="2.1.2.9" evidence="4"/>
<feature type="domain" description="Formyl transferase N-terminal" evidence="2">
    <location>
        <begin position="73"/>
        <end position="189"/>
    </location>
</feature>
<dbReference type="Pfam" id="PF00551">
    <property type="entry name" value="Formyl_trans_N"/>
    <property type="match status" value="1"/>
</dbReference>
<dbReference type="InterPro" id="IPR005793">
    <property type="entry name" value="Formyl_trans_C"/>
</dbReference>
<dbReference type="AlphaFoldDB" id="A0ABD5Q9Z7"/>
<protein>
    <submittedName>
        <fullName evidence="4">Methionyl-tRNA formyltransferase</fullName>
        <ecNumber evidence="4">2.1.2.9</ecNumber>
    </submittedName>
</protein>
<dbReference type="Gene3D" id="3.40.50.12230">
    <property type="match status" value="1"/>
</dbReference>